<dbReference type="InterPro" id="IPR049052">
    <property type="entry name" value="nSTAND1"/>
</dbReference>
<evidence type="ECO:0000256" key="4">
    <source>
        <dbReference type="ARBA" id="ARBA00022840"/>
    </source>
</evidence>
<dbReference type="Gene3D" id="1.10.510.10">
    <property type="entry name" value="Transferase(Phosphotransferase) domain 1"/>
    <property type="match status" value="1"/>
</dbReference>
<dbReference type="Pfam" id="PF20703">
    <property type="entry name" value="nSTAND1"/>
    <property type="match status" value="1"/>
</dbReference>
<dbReference type="Pfam" id="PF00400">
    <property type="entry name" value="WD40"/>
    <property type="match status" value="1"/>
</dbReference>
<dbReference type="SUPFAM" id="SSF50952">
    <property type="entry name" value="Soluble quinoprotein glucose dehydrogenase"/>
    <property type="match status" value="1"/>
</dbReference>
<dbReference type="InterPro" id="IPR000719">
    <property type="entry name" value="Prot_kinase_dom"/>
</dbReference>
<dbReference type="InterPro" id="IPR015943">
    <property type="entry name" value="WD40/YVTN_repeat-like_dom_sf"/>
</dbReference>
<keyword evidence="9" id="KW-1185">Reference proteome</keyword>
<dbReference type="InterPro" id="IPR001680">
    <property type="entry name" value="WD40_rpt"/>
</dbReference>
<dbReference type="GO" id="GO:0005524">
    <property type="term" value="F:ATP binding"/>
    <property type="evidence" value="ECO:0007669"/>
    <property type="project" value="UniProtKB-KW"/>
</dbReference>
<dbReference type="EMBL" id="JACDUR010000005">
    <property type="protein sequence ID" value="MBA2893877.1"/>
    <property type="molecule type" value="Genomic_DNA"/>
</dbReference>
<evidence type="ECO:0000313" key="9">
    <source>
        <dbReference type="Proteomes" id="UP000530928"/>
    </source>
</evidence>
<dbReference type="RefSeq" id="WP_181612629.1">
    <property type="nucleotide sequence ID" value="NZ_BAABAM010000005.1"/>
</dbReference>
<evidence type="ECO:0000313" key="8">
    <source>
        <dbReference type="EMBL" id="MBA2893877.1"/>
    </source>
</evidence>
<evidence type="ECO:0000256" key="5">
    <source>
        <dbReference type="PROSITE-ProRule" id="PRU00221"/>
    </source>
</evidence>
<dbReference type="CDD" id="cd14014">
    <property type="entry name" value="STKc_PknB_like"/>
    <property type="match status" value="1"/>
</dbReference>
<comment type="caution">
    <text evidence="8">The sequence shown here is derived from an EMBL/GenBank/DDBJ whole genome shotgun (WGS) entry which is preliminary data.</text>
</comment>
<dbReference type="PROSITE" id="PS50082">
    <property type="entry name" value="WD_REPEATS_2"/>
    <property type="match status" value="1"/>
</dbReference>
<feature type="repeat" description="WD" evidence="5">
    <location>
        <begin position="983"/>
        <end position="1015"/>
    </location>
</feature>
<dbReference type="PROSITE" id="PS00108">
    <property type="entry name" value="PROTEIN_KINASE_ST"/>
    <property type="match status" value="1"/>
</dbReference>
<name>A0A7W0CMG5_9ACTN</name>
<keyword evidence="4" id="KW-0067">ATP-binding</keyword>
<dbReference type="InterPro" id="IPR011044">
    <property type="entry name" value="Quino_amine_DH_bsu"/>
</dbReference>
<dbReference type="PANTHER" id="PTHR43289:SF34">
    <property type="entry name" value="SERINE_THREONINE-PROTEIN KINASE YBDM-RELATED"/>
    <property type="match status" value="1"/>
</dbReference>
<reference evidence="8 9" key="1">
    <citation type="submission" date="2020-07" db="EMBL/GenBank/DDBJ databases">
        <title>Genomic Encyclopedia of Type Strains, Phase IV (KMG-IV): sequencing the most valuable type-strain genomes for metagenomic binning, comparative biology and taxonomic classification.</title>
        <authorList>
            <person name="Goeker M."/>
        </authorList>
    </citation>
    <scope>NUCLEOTIDE SEQUENCE [LARGE SCALE GENOMIC DNA]</scope>
    <source>
        <strain evidence="8 9">DSM 45533</strain>
    </source>
</reference>
<dbReference type="SMART" id="SM00320">
    <property type="entry name" value="WD40"/>
    <property type="match status" value="4"/>
</dbReference>
<sequence>MRLLPGDPERLDGYWPARRLGTGGQGIVYEAYDEQGARYAIKVLHTGVPEQVAKEVRATRQVASFCTARVVDVRLDGPRPYLVSEFVDGPNLRQAVERDGPYRGDALTRLAAALATALTAVHRAGVVHRDFKPENVLLGPDGPRVIDFGVAGSGQTSSTGFVAGTPTYMAPEVFTGARATAKADVFAWGGVVLYAATGCDPFQAESLGGVMHRVLTLDPDLSALDEPVRGLVARALAKEPSQRPEAAELLLGLLDGAPAGEQTPDGAASEDFADLAGPPGAKSLGQIAEELYQSLPPGRQEALPGLLLRMLDGPVPLAEVDDPDLVSRLSSAGLVVRRSIPVPPVDTETGRLVAVSDDSVAPAAAALFHAWPRLRAWIDDDRAGLDTHRTLRSAARRWEARSRRKGDLLHGSALDEALGWAATGRRHLAPNRLESDFLRAASGQARRRRRARGLVTAAMAVLLAVSVGASVVAVQQRDQINDRLTEANARAVAARADGLRGTDPRAAMRLSVAAWKMSPVFEARSALQRSLAQPELSVLTVPEAGSSRHRLAADGESLLKWSGDQITRWDVRTGGRTGASTVPAGLTVTSELSDDGARLAGVRDRSTRVFDLASGRQVSADLPPGTNVSLYGNGTLAGVWELNRLRLYSIDGRELLDLTDRELTVSRDGRWACVADHAGRVELWQLPRLKKVFSGKVDPPVTEDAGAPPAVFSADGSKLALVGSQGTTLVDTASGKAAYEAIAATALVAPAFSPDARFLAIDGREGVDLWRLADGHLLATYPAEAPQGLTFSADGRELRYLRGDGGVVSLDVSGSVDRPDPKTPVHDSNVATLSADGTVAAAETGTAVELTDVEQRTSLGRIEARGAPAVDADGGVMAISGDPVTVWQVSTRTRIASLKAGPDRQAIALSPDGRLLAAGGANDVQVWDVRTGERTRSVDDVEALVLAFSPDGRTLAAGADLIDLATGRISRDEAGVRRMSPSSIAFSPDGRSLAYALDDGSIRLWDLGRREKLGTVAVGQAGMGTVRYSPDGSLLAVNGANVRLWEVATLRELGRVPLGQNSRELAFSPDGKRLRGLLPDGTVQEAPVDPGLAVRAVCARAGGALSPTEWRQWIPEADYISDQCA</sequence>
<gene>
    <name evidence="8" type="ORF">HNR30_005238</name>
</gene>
<dbReference type="InterPro" id="IPR011009">
    <property type="entry name" value="Kinase-like_dom_sf"/>
</dbReference>
<dbReference type="Proteomes" id="UP000530928">
    <property type="component" value="Unassembled WGS sequence"/>
</dbReference>
<proteinExistence type="predicted"/>
<evidence type="ECO:0000256" key="1">
    <source>
        <dbReference type="ARBA" id="ARBA00022679"/>
    </source>
</evidence>
<keyword evidence="5" id="KW-0853">WD repeat</keyword>
<evidence type="ECO:0000256" key="2">
    <source>
        <dbReference type="ARBA" id="ARBA00022741"/>
    </source>
</evidence>
<evidence type="ECO:0000256" key="3">
    <source>
        <dbReference type="ARBA" id="ARBA00022777"/>
    </source>
</evidence>
<feature type="region of interest" description="Disordered" evidence="6">
    <location>
        <begin position="256"/>
        <end position="275"/>
    </location>
</feature>
<keyword evidence="2" id="KW-0547">Nucleotide-binding</keyword>
<dbReference type="SUPFAM" id="SSF50969">
    <property type="entry name" value="YVTN repeat-like/Quinoprotein amine dehydrogenase"/>
    <property type="match status" value="1"/>
</dbReference>
<organism evidence="8 9">
    <name type="scientific">Nonomuraea soli</name>
    <dbReference type="NCBI Taxonomy" id="1032476"/>
    <lineage>
        <taxon>Bacteria</taxon>
        <taxon>Bacillati</taxon>
        <taxon>Actinomycetota</taxon>
        <taxon>Actinomycetes</taxon>
        <taxon>Streptosporangiales</taxon>
        <taxon>Streptosporangiaceae</taxon>
        <taxon>Nonomuraea</taxon>
    </lineage>
</organism>
<dbReference type="InterPro" id="IPR011041">
    <property type="entry name" value="Quinoprot_gluc/sorb_DH_b-prop"/>
</dbReference>
<feature type="domain" description="Protein kinase" evidence="7">
    <location>
        <begin position="14"/>
        <end position="254"/>
    </location>
</feature>
<dbReference type="Pfam" id="PF00069">
    <property type="entry name" value="Pkinase"/>
    <property type="match status" value="1"/>
</dbReference>
<dbReference type="PROSITE" id="PS50011">
    <property type="entry name" value="PROTEIN_KINASE_DOM"/>
    <property type="match status" value="1"/>
</dbReference>
<dbReference type="InterPro" id="IPR008271">
    <property type="entry name" value="Ser/Thr_kinase_AS"/>
</dbReference>
<evidence type="ECO:0000256" key="6">
    <source>
        <dbReference type="SAM" id="MobiDB-lite"/>
    </source>
</evidence>
<dbReference type="SUPFAM" id="SSF56112">
    <property type="entry name" value="Protein kinase-like (PK-like)"/>
    <property type="match status" value="1"/>
</dbReference>
<dbReference type="Gene3D" id="2.130.10.10">
    <property type="entry name" value="YVTN repeat-like/Quinoprotein amine dehydrogenase"/>
    <property type="match status" value="3"/>
</dbReference>
<dbReference type="GO" id="GO:0004674">
    <property type="term" value="F:protein serine/threonine kinase activity"/>
    <property type="evidence" value="ECO:0007669"/>
    <property type="project" value="TreeGrafter"/>
</dbReference>
<evidence type="ECO:0000259" key="7">
    <source>
        <dbReference type="PROSITE" id="PS50011"/>
    </source>
</evidence>
<dbReference type="PANTHER" id="PTHR43289">
    <property type="entry name" value="MITOGEN-ACTIVATED PROTEIN KINASE KINASE KINASE 20-RELATED"/>
    <property type="match status" value="1"/>
</dbReference>
<dbReference type="AlphaFoldDB" id="A0A7W0CMG5"/>
<accession>A0A7W0CMG5</accession>
<protein>
    <submittedName>
        <fullName evidence="8">WD40 repeat protein</fullName>
    </submittedName>
</protein>
<keyword evidence="1" id="KW-0808">Transferase</keyword>
<dbReference type="Gene3D" id="3.30.200.20">
    <property type="entry name" value="Phosphorylase Kinase, domain 1"/>
    <property type="match status" value="1"/>
</dbReference>
<dbReference type="SUPFAM" id="SSF82171">
    <property type="entry name" value="DPP6 N-terminal domain-like"/>
    <property type="match status" value="1"/>
</dbReference>
<keyword evidence="3" id="KW-0418">Kinase</keyword>